<feature type="transmembrane region" description="Helical" evidence="1">
    <location>
        <begin position="20"/>
        <end position="42"/>
    </location>
</feature>
<name>X0TDP6_9ZZZZ</name>
<keyword evidence="1" id="KW-1133">Transmembrane helix</keyword>
<feature type="transmembrane region" description="Helical" evidence="1">
    <location>
        <begin position="106"/>
        <end position="134"/>
    </location>
</feature>
<dbReference type="AlphaFoldDB" id="X0TDP6"/>
<proteinExistence type="predicted"/>
<organism evidence="2">
    <name type="scientific">marine sediment metagenome</name>
    <dbReference type="NCBI Taxonomy" id="412755"/>
    <lineage>
        <taxon>unclassified sequences</taxon>
        <taxon>metagenomes</taxon>
        <taxon>ecological metagenomes</taxon>
    </lineage>
</organism>
<feature type="non-terminal residue" evidence="2">
    <location>
        <position position="1"/>
    </location>
</feature>
<protein>
    <recommendedName>
        <fullName evidence="3">DUF4389 domain-containing protein</fullName>
    </recommendedName>
</protein>
<dbReference type="EMBL" id="BARS01010239">
    <property type="protein sequence ID" value="GAF91339.1"/>
    <property type="molecule type" value="Genomic_DNA"/>
</dbReference>
<sequence>EELSRWLIFVKWLLAIPQQIILGALGMASGVIGFIAWFAILFTKRYPRGLFDFVVNVNRWSANVGAYTGLLRDEYPPFSWEPGQYAVTYEVDYPEELSRWLIFVKWLLAIPHFIVLLFLFIAAAVVGFIAWFAILFTKRYPRGLFDFVVGVNRWNLRVSAYTSLLRDEYPPFSLS</sequence>
<keyword evidence="1" id="KW-0812">Transmembrane</keyword>
<evidence type="ECO:0008006" key="3">
    <source>
        <dbReference type="Google" id="ProtNLM"/>
    </source>
</evidence>
<dbReference type="Pfam" id="PF14333">
    <property type="entry name" value="DUF4389"/>
    <property type="match status" value="2"/>
</dbReference>
<reference evidence="2" key="1">
    <citation type="journal article" date="2014" name="Front. Microbiol.">
        <title>High frequency of phylogenetically diverse reductive dehalogenase-homologous genes in deep subseafloor sedimentary metagenomes.</title>
        <authorList>
            <person name="Kawai M."/>
            <person name="Futagami T."/>
            <person name="Toyoda A."/>
            <person name="Takaki Y."/>
            <person name="Nishi S."/>
            <person name="Hori S."/>
            <person name="Arai W."/>
            <person name="Tsubouchi T."/>
            <person name="Morono Y."/>
            <person name="Uchiyama I."/>
            <person name="Ito T."/>
            <person name="Fujiyama A."/>
            <person name="Inagaki F."/>
            <person name="Takami H."/>
        </authorList>
    </citation>
    <scope>NUCLEOTIDE SEQUENCE</scope>
    <source>
        <strain evidence="2">Expedition CK06-06</strain>
    </source>
</reference>
<evidence type="ECO:0000313" key="2">
    <source>
        <dbReference type="EMBL" id="GAF91339.1"/>
    </source>
</evidence>
<gene>
    <name evidence="2" type="ORF">S01H1_19037</name>
</gene>
<evidence type="ECO:0000256" key="1">
    <source>
        <dbReference type="SAM" id="Phobius"/>
    </source>
</evidence>
<comment type="caution">
    <text evidence="2">The sequence shown here is derived from an EMBL/GenBank/DDBJ whole genome shotgun (WGS) entry which is preliminary data.</text>
</comment>
<accession>X0TDP6</accession>
<keyword evidence="1" id="KW-0472">Membrane</keyword>
<dbReference type="InterPro" id="IPR025498">
    <property type="entry name" value="DUF4389"/>
</dbReference>